<evidence type="ECO:0000313" key="1">
    <source>
        <dbReference type="EMBL" id="CAI9957522.1"/>
    </source>
</evidence>
<dbReference type="Proteomes" id="UP001642409">
    <property type="component" value="Unassembled WGS sequence"/>
</dbReference>
<accession>A0AA86UMR2</accession>
<organism evidence="1">
    <name type="scientific">Hexamita inflata</name>
    <dbReference type="NCBI Taxonomy" id="28002"/>
    <lineage>
        <taxon>Eukaryota</taxon>
        <taxon>Metamonada</taxon>
        <taxon>Diplomonadida</taxon>
        <taxon>Hexamitidae</taxon>
        <taxon>Hexamitinae</taxon>
        <taxon>Hexamita</taxon>
    </lineage>
</organism>
<dbReference type="EMBL" id="CATOUU010000889">
    <property type="protein sequence ID" value="CAI9957522.1"/>
    <property type="molecule type" value="Genomic_DNA"/>
</dbReference>
<name>A0AA86UMR2_9EUKA</name>
<protein>
    <submittedName>
        <fullName evidence="2">Hypothetical_protein</fullName>
    </submittedName>
</protein>
<reference evidence="1" key="1">
    <citation type="submission" date="2023-06" db="EMBL/GenBank/DDBJ databases">
        <authorList>
            <person name="Kurt Z."/>
        </authorList>
    </citation>
    <scope>NUCLEOTIDE SEQUENCE</scope>
</reference>
<evidence type="ECO:0000313" key="3">
    <source>
        <dbReference type="Proteomes" id="UP001642409"/>
    </source>
</evidence>
<reference evidence="2 3" key="2">
    <citation type="submission" date="2024-07" db="EMBL/GenBank/DDBJ databases">
        <authorList>
            <person name="Akdeniz Z."/>
        </authorList>
    </citation>
    <scope>NUCLEOTIDE SEQUENCE [LARGE SCALE GENOMIC DNA]</scope>
</reference>
<dbReference type="AlphaFoldDB" id="A0AA86UMR2"/>
<keyword evidence="3" id="KW-1185">Reference proteome</keyword>
<sequence>MNNLQLEIIYWNLSSALEVAKYFNIQLLTQQTRKSNSTSHNCTPFSDYELLSRTKSLHLTNCLLDLSKLQGEFSSLHLTDCKCFNNFVCSVHGLNTINTQLQVEQLKHLSTDSQFNIAVNNSLQFDFENSFQLENTVTNLTLNDCKINLSHFNGEFISVFLRNCDLFNVAQNFKAKSVYISSCTCKAIGLESLQCETLQLFGQSRSKSAFEMPLRSKAIRKLAEFRGYTIDLSGLAGSWAKIECEDGDIQNFNAQDIYVDKFQIKSIESDMRTELHLKRCELDLNQLVDTWNTIFLDKCKFRTQSLPNDQKIVSTCVYIDDVNLTDFSCFKATHLKVSNCTVTNIPQNSNVTADRCKLQIQKQSFFRIHSLTIINCALYMFSSTYFNHASNIQFRDKHQNYQKLLEIHSKSVQILYRIGQNHRKRKQQEDKRVQSKMLRVQKLFSSQNKLLTVFKYLFCSSE</sequence>
<dbReference type="EMBL" id="CAXDID020000050">
    <property type="protein sequence ID" value="CAL6005140.1"/>
    <property type="molecule type" value="Genomic_DNA"/>
</dbReference>
<gene>
    <name evidence="2" type="ORF">HINF_LOCUS19225</name>
    <name evidence="1" type="ORF">HINF_LOCUS45167</name>
</gene>
<evidence type="ECO:0000313" key="2">
    <source>
        <dbReference type="EMBL" id="CAL6005140.1"/>
    </source>
</evidence>
<comment type="caution">
    <text evidence="1">The sequence shown here is derived from an EMBL/GenBank/DDBJ whole genome shotgun (WGS) entry which is preliminary data.</text>
</comment>
<proteinExistence type="predicted"/>